<comment type="caution">
    <text evidence="1">The sequence shown here is derived from an EMBL/GenBank/DDBJ whole genome shotgun (WGS) entry which is preliminary data.</text>
</comment>
<keyword evidence="2" id="KW-1185">Reference proteome</keyword>
<dbReference type="EMBL" id="MU003546">
    <property type="protein sequence ID" value="KAF2463806.1"/>
    <property type="molecule type" value="Genomic_DNA"/>
</dbReference>
<sequence length="266" mass="28989">MTTPLPLHVKTVLITDCSNAGIGSSLAQSFASNPNLHVYATSRSLSTMTHLADLKLPNVTLLQLDVTSALSIASARSAVRERSDYKLDYLVNSAGCGYTMPYLDSDTDICRHLFDVNVWGPMQVTQALMPMLSTAELLGVPFAGAYCGSKAALRMTSESLRAEVGSLGVRVLSVTPGFVGSNWFNNVPNFKLSDESLYKPIAKQIETRVKGLNNSKNMDARVYADRVVRDILAGKQGRVYSGEKATLVAFVLAWLPQWIVDRIAIR</sequence>
<name>A0ACB6QCD4_9PLEO</name>
<evidence type="ECO:0000313" key="1">
    <source>
        <dbReference type="EMBL" id="KAF2463806.1"/>
    </source>
</evidence>
<accession>A0ACB6QCD4</accession>
<gene>
    <name evidence="1" type="ORF">BDR25DRAFT_329502</name>
</gene>
<evidence type="ECO:0000313" key="2">
    <source>
        <dbReference type="Proteomes" id="UP000799755"/>
    </source>
</evidence>
<proteinExistence type="predicted"/>
<reference evidence="1" key="1">
    <citation type="journal article" date="2020" name="Stud. Mycol.">
        <title>101 Dothideomycetes genomes: a test case for predicting lifestyles and emergence of pathogens.</title>
        <authorList>
            <person name="Haridas S."/>
            <person name="Albert R."/>
            <person name="Binder M."/>
            <person name="Bloem J."/>
            <person name="Labutti K."/>
            <person name="Salamov A."/>
            <person name="Andreopoulos B."/>
            <person name="Baker S."/>
            <person name="Barry K."/>
            <person name="Bills G."/>
            <person name="Bluhm B."/>
            <person name="Cannon C."/>
            <person name="Castanera R."/>
            <person name="Culley D."/>
            <person name="Daum C."/>
            <person name="Ezra D."/>
            <person name="Gonzalez J."/>
            <person name="Henrissat B."/>
            <person name="Kuo A."/>
            <person name="Liang C."/>
            <person name="Lipzen A."/>
            <person name="Lutzoni F."/>
            <person name="Magnuson J."/>
            <person name="Mondo S."/>
            <person name="Nolan M."/>
            <person name="Ohm R."/>
            <person name="Pangilinan J."/>
            <person name="Park H.-J."/>
            <person name="Ramirez L."/>
            <person name="Alfaro M."/>
            <person name="Sun H."/>
            <person name="Tritt A."/>
            <person name="Yoshinaga Y."/>
            <person name="Zwiers L.-H."/>
            <person name="Turgeon B."/>
            <person name="Goodwin S."/>
            <person name="Spatafora J."/>
            <person name="Crous P."/>
            <person name="Grigoriev I."/>
        </authorList>
    </citation>
    <scope>NUCLEOTIDE SEQUENCE</scope>
    <source>
        <strain evidence="1">ATCC 200398</strain>
    </source>
</reference>
<dbReference type="Proteomes" id="UP000799755">
    <property type="component" value="Unassembled WGS sequence"/>
</dbReference>
<organism evidence="1 2">
    <name type="scientific">Lindgomyces ingoldianus</name>
    <dbReference type="NCBI Taxonomy" id="673940"/>
    <lineage>
        <taxon>Eukaryota</taxon>
        <taxon>Fungi</taxon>
        <taxon>Dikarya</taxon>
        <taxon>Ascomycota</taxon>
        <taxon>Pezizomycotina</taxon>
        <taxon>Dothideomycetes</taxon>
        <taxon>Pleosporomycetidae</taxon>
        <taxon>Pleosporales</taxon>
        <taxon>Lindgomycetaceae</taxon>
        <taxon>Lindgomyces</taxon>
    </lineage>
</organism>
<protein>
    <submittedName>
        <fullName evidence="1">Oxidoreductase</fullName>
    </submittedName>
</protein>